<evidence type="ECO:0000313" key="2">
    <source>
        <dbReference type="Proteomes" id="UP001254608"/>
    </source>
</evidence>
<reference evidence="1 2" key="1">
    <citation type="submission" date="2023-09" db="EMBL/GenBank/DDBJ databases">
        <authorList>
            <person name="Rey-Velasco X."/>
        </authorList>
    </citation>
    <scope>NUCLEOTIDE SEQUENCE [LARGE SCALE GENOMIC DNA]</scope>
    <source>
        <strain evidence="1 2">W345</strain>
    </source>
</reference>
<gene>
    <name evidence="1" type="ORF">RM530_07950</name>
</gene>
<organism evidence="1 2">
    <name type="scientific">Banduia mediterranea</name>
    <dbReference type="NCBI Taxonomy" id="3075609"/>
    <lineage>
        <taxon>Bacteria</taxon>
        <taxon>Pseudomonadati</taxon>
        <taxon>Pseudomonadota</taxon>
        <taxon>Gammaproteobacteria</taxon>
        <taxon>Nevskiales</taxon>
        <taxon>Algiphilaceae</taxon>
        <taxon>Banduia</taxon>
    </lineage>
</organism>
<proteinExistence type="predicted"/>
<evidence type="ECO:0000313" key="1">
    <source>
        <dbReference type="EMBL" id="MDT0497297.1"/>
    </source>
</evidence>
<dbReference type="EMBL" id="JAVRIC010000008">
    <property type="protein sequence ID" value="MDT0497297.1"/>
    <property type="molecule type" value="Genomic_DNA"/>
</dbReference>
<comment type="caution">
    <text evidence="1">The sequence shown here is derived from an EMBL/GenBank/DDBJ whole genome shotgun (WGS) entry which is preliminary data.</text>
</comment>
<accession>A0ABU2WHF1</accession>
<dbReference type="Proteomes" id="UP001254608">
    <property type="component" value="Unassembled WGS sequence"/>
</dbReference>
<name>A0ABU2WHF1_9GAMM</name>
<dbReference type="RefSeq" id="WP_311364687.1">
    <property type="nucleotide sequence ID" value="NZ_JAVRIC010000008.1"/>
</dbReference>
<keyword evidence="2" id="KW-1185">Reference proteome</keyword>
<protein>
    <submittedName>
        <fullName evidence="1">Uncharacterized protein</fullName>
    </submittedName>
</protein>
<sequence>MPQVRAHALMKLDELREQLVDGKGGNDAERAQRFGLLDTLKRFAQRPLDTKVKPAEVPPGSPLG</sequence>